<reference evidence="1 2" key="2">
    <citation type="submission" date="2014-05" db="EMBL/GenBank/DDBJ databases">
        <title>Draft genome sequence of Halobacillus karajensis HK-03.</title>
        <authorList>
            <person name="Khelaifia S."/>
            <person name="Croce O."/>
            <person name="Lagier J.C."/>
            <person name="Raoult D."/>
        </authorList>
    </citation>
    <scope>NUCLEOTIDE SEQUENCE [LARGE SCALE GENOMIC DNA]</scope>
    <source>
        <strain evidence="1 2">HD-03</strain>
    </source>
</reference>
<dbReference type="Proteomes" id="UP000028868">
    <property type="component" value="Unassembled WGS sequence"/>
</dbReference>
<proteinExistence type="predicted"/>
<protein>
    <submittedName>
        <fullName evidence="1">Uncharacterized protein</fullName>
    </submittedName>
</protein>
<organism evidence="1 2">
    <name type="scientific">Halobacillus karajensis</name>
    <dbReference type="NCBI Taxonomy" id="195088"/>
    <lineage>
        <taxon>Bacteria</taxon>
        <taxon>Bacillati</taxon>
        <taxon>Bacillota</taxon>
        <taxon>Bacilli</taxon>
        <taxon>Bacillales</taxon>
        <taxon>Bacillaceae</taxon>
        <taxon>Halobacillus</taxon>
    </lineage>
</organism>
<dbReference type="RefSeq" id="WP_269319986.1">
    <property type="nucleotide sequence ID" value="NZ_CCDI010000001.1"/>
</dbReference>
<evidence type="ECO:0000313" key="1">
    <source>
        <dbReference type="EMBL" id="CDQ22583.1"/>
    </source>
</evidence>
<keyword evidence="2" id="KW-1185">Reference proteome</keyword>
<comment type="caution">
    <text evidence="1">The sequence shown here is derived from an EMBL/GenBank/DDBJ whole genome shotgun (WGS) entry which is preliminary data.</text>
</comment>
<dbReference type="EMBL" id="CCDI010000001">
    <property type="protein sequence ID" value="CDQ22583.1"/>
    <property type="molecule type" value="Genomic_DNA"/>
</dbReference>
<gene>
    <name evidence="1" type="ORF">BN983_00796</name>
</gene>
<reference evidence="2" key="1">
    <citation type="submission" date="2014-03" db="EMBL/GenBank/DDBJ databases">
        <authorList>
            <person name="Urmite Genomes U."/>
        </authorList>
    </citation>
    <scope>NUCLEOTIDE SEQUENCE [LARGE SCALE GENOMIC DNA]</scope>
    <source>
        <strain evidence="2">HD-03</strain>
    </source>
</reference>
<sequence length="41" mass="4956">MIEANVEIIHEDETSVTYRISWYIFGELKEKWITERKGQPD</sequence>
<name>A0A059NW95_9BACI</name>
<accession>A0A059NW95</accession>
<dbReference type="AlphaFoldDB" id="A0A059NW95"/>
<evidence type="ECO:0000313" key="2">
    <source>
        <dbReference type="Proteomes" id="UP000028868"/>
    </source>
</evidence>